<dbReference type="PANTHER" id="PTHR24173:SF74">
    <property type="entry name" value="ANKYRIN REPEAT DOMAIN-CONTAINING PROTEIN 16"/>
    <property type="match status" value="1"/>
</dbReference>
<keyword evidence="5" id="KW-1185">Reference proteome</keyword>
<proteinExistence type="predicted"/>
<organism evidence="4 5">
    <name type="scientific">Moniliophthora roreri (strain MCA 2997)</name>
    <name type="common">Cocoa frosty pod rot fungus</name>
    <name type="synonym">Crinipellis roreri</name>
    <dbReference type="NCBI Taxonomy" id="1381753"/>
    <lineage>
        <taxon>Eukaryota</taxon>
        <taxon>Fungi</taxon>
        <taxon>Dikarya</taxon>
        <taxon>Basidiomycota</taxon>
        <taxon>Agaricomycotina</taxon>
        <taxon>Agaricomycetes</taxon>
        <taxon>Agaricomycetidae</taxon>
        <taxon>Agaricales</taxon>
        <taxon>Marasmiineae</taxon>
        <taxon>Marasmiaceae</taxon>
        <taxon>Moniliophthora</taxon>
    </lineage>
</organism>
<feature type="repeat" description="ANK" evidence="3">
    <location>
        <begin position="162"/>
        <end position="194"/>
    </location>
</feature>
<reference evidence="4 5" key="1">
    <citation type="journal article" date="2014" name="BMC Genomics">
        <title>Genome and secretome analysis of the hemibiotrophic fungal pathogen, Moniliophthora roreri, which causes frosty pod rot disease of cacao: mechanisms of the biotrophic and necrotrophic phases.</title>
        <authorList>
            <person name="Meinhardt L.W."/>
            <person name="Costa G.G.L."/>
            <person name="Thomazella D.P.T."/>
            <person name="Teixeira P.J.P.L."/>
            <person name="Carazzolle M.F."/>
            <person name="Schuster S.C."/>
            <person name="Carlson J.E."/>
            <person name="Guiltinan M.J."/>
            <person name="Mieczkowski P."/>
            <person name="Farmer A."/>
            <person name="Ramaraj T."/>
            <person name="Crozier J."/>
            <person name="Davis R.E."/>
            <person name="Shao J."/>
            <person name="Melnick R.L."/>
            <person name="Pereira G.A.G."/>
            <person name="Bailey B.A."/>
        </authorList>
    </citation>
    <scope>NUCLEOTIDE SEQUENCE [LARGE SCALE GENOMIC DNA]</scope>
    <source>
        <strain evidence="4 5">MCA 2997</strain>
    </source>
</reference>
<dbReference type="SMART" id="SM00248">
    <property type="entry name" value="ANK"/>
    <property type="match status" value="4"/>
</dbReference>
<evidence type="ECO:0000313" key="5">
    <source>
        <dbReference type="Proteomes" id="UP000017559"/>
    </source>
</evidence>
<evidence type="ECO:0000256" key="3">
    <source>
        <dbReference type="PROSITE-ProRule" id="PRU00023"/>
    </source>
</evidence>
<keyword evidence="1" id="KW-0677">Repeat</keyword>
<dbReference type="Gene3D" id="1.25.40.20">
    <property type="entry name" value="Ankyrin repeat-containing domain"/>
    <property type="match status" value="1"/>
</dbReference>
<dbReference type="InterPro" id="IPR002110">
    <property type="entry name" value="Ankyrin_rpt"/>
</dbReference>
<dbReference type="InterPro" id="IPR036770">
    <property type="entry name" value="Ankyrin_rpt-contain_sf"/>
</dbReference>
<dbReference type="PANTHER" id="PTHR24173">
    <property type="entry name" value="ANKYRIN REPEAT CONTAINING"/>
    <property type="match status" value="1"/>
</dbReference>
<evidence type="ECO:0000313" key="4">
    <source>
        <dbReference type="EMBL" id="ESK91742.1"/>
    </source>
</evidence>
<accession>V2XDF5</accession>
<protein>
    <submittedName>
        <fullName evidence="4">Inversin protein alternative isoform</fullName>
    </submittedName>
</protein>
<dbReference type="KEGG" id="mrr:Moror_10571"/>
<keyword evidence="2 3" id="KW-0040">ANK repeat</keyword>
<dbReference type="PROSITE" id="PS50088">
    <property type="entry name" value="ANK_REPEAT"/>
    <property type="match status" value="1"/>
</dbReference>
<evidence type="ECO:0000256" key="2">
    <source>
        <dbReference type="ARBA" id="ARBA00023043"/>
    </source>
</evidence>
<dbReference type="HOGENOM" id="CLU_645708_0_0_1"/>
<dbReference type="PROSITE" id="PS50297">
    <property type="entry name" value="ANK_REP_REGION"/>
    <property type="match status" value="1"/>
</dbReference>
<dbReference type="PRINTS" id="PR01415">
    <property type="entry name" value="ANKYRIN"/>
</dbReference>
<comment type="caution">
    <text evidence="4">The sequence shown here is derived from an EMBL/GenBank/DDBJ whole genome shotgun (WGS) entry which is preliminary data.</text>
</comment>
<dbReference type="EMBL" id="AWSO01000321">
    <property type="protein sequence ID" value="ESK91742.1"/>
    <property type="molecule type" value="Genomic_DNA"/>
</dbReference>
<gene>
    <name evidence="4" type="ORF">Moror_10571</name>
</gene>
<evidence type="ECO:0000256" key="1">
    <source>
        <dbReference type="ARBA" id="ARBA00022737"/>
    </source>
</evidence>
<dbReference type="Pfam" id="PF12796">
    <property type="entry name" value="Ank_2"/>
    <property type="match status" value="1"/>
</dbReference>
<dbReference type="SUPFAM" id="SSF48403">
    <property type="entry name" value="Ankyrin repeat"/>
    <property type="match status" value="1"/>
</dbReference>
<dbReference type="OrthoDB" id="194358at2759"/>
<sequence>MKKSERRLPNQTRQALNTLEVWIPLISDVHRQSSWTTSPRYPLVIIRASQLFDLYQVASSNSKILTLGSDKNRSKVIEEELEQFVHSLPMPSPPHVFSPFLNYYDETDSMVDIWKGTGLTGNAYFAARNNAIPLIVAAQTNNLASVQTLISKRVALDDKGLEGETALHMAAALGYIEIIEALIAAGASVDATDEEGSTPLIHCTRFCPLGAASQVASILLSAGADPAHMVIIDLCRHSPLWFAIQAHAEALVRLLEPLVPRELDVYPPETGRNHIIDAAISGADKSADTSILDYLIQKRSLPLRPSDLAKAVDNHTFSAIVRHLSLNKEGVMSIAVDTLSGVWALDRRRIAPSLQRLVEQYHLDVNEREVQRFVVTSGSIELVNTAVGLGMDLKSIPSEVIKDWLGRRNPQDLFNNVVLGLVSSP</sequence>
<name>V2XDF5_MONRO</name>
<dbReference type="Proteomes" id="UP000017559">
    <property type="component" value="Unassembled WGS sequence"/>
</dbReference>
<dbReference type="AlphaFoldDB" id="V2XDF5"/>